<evidence type="ECO:0000313" key="13">
    <source>
        <dbReference type="Proteomes" id="UP000318538"/>
    </source>
</evidence>
<evidence type="ECO:0000256" key="3">
    <source>
        <dbReference type="ARBA" id="ARBA00022598"/>
    </source>
</evidence>
<organism evidence="12 13">
    <name type="scientific">Rubripirellula lacrimiformis</name>
    <dbReference type="NCBI Taxonomy" id="1930273"/>
    <lineage>
        <taxon>Bacteria</taxon>
        <taxon>Pseudomonadati</taxon>
        <taxon>Planctomycetota</taxon>
        <taxon>Planctomycetia</taxon>
        <taxon>Pirellulales</taxon>
        <taxon>Pirellulaceae</taxon>
        <taxon>Rubripirellula</taxon>
    </lineage>
</organism>
<accession>A0A517NAY1</accession>
<evidence type="ECO:0000256" key="4">
    <source>
        <dbReference type="ARBA" id="ARBA00022741"/>
    </source>
</evidence>
<keyword evidence="3 9" id="KW-0436">Ligase</keyword>
<dbReference type="InterPro" id="IPR015807">
    <property type="entry name" value="His-tRNA-ligase"/>
</dbReference>
<feature type="binding site" evidence="10">
    <location>
        <begin position="280"/>
        <end position="281"/>
    </location>
    <ligand>
        <name>L-histidine</name>
        <dbReference type="ChEBI" id="CHEBI:57595"/>
    </ligand>
</feature>
<feature type="domain" description="Aminoacyl-transfer RNA synthetases class-II family profile" evidence="11">
    <location>
        <begin position="1"/>
        <end position="345"/>
    </location>
</feature>
<evidence type="ECO:0000313" key="12">
    <source>
        <dbReference type="EMBL" id="QDT04296.1"/>
    </source>
</evidence>
<name>A0A517NAY1_9BACT</name>
<dbReference type="GO" id="GO:0005737">
    <property type="term" value="C:cytoplasm"/>
    <property type="evidence" value="ECO:0007669"/>
    <property type="project" value="UniProtKB-SubCell"/>
</dbReference>
<dbReference type="InterPro" id="IPR004516">
    <property type="entry name" value="HisRS/HisZ"/>
</dbReference>
<gene>
    <name evidence="9 12" type="primary">hisS</name>
    <name evidence="12" type="ORF">K227x_26860</name>
</gene>
<feature type="binding site" evidence="10">
    <location>
        <position position="111"/>
    </location>
    <ligand>
        <name>L-histidine</name>
        <dbReference type="ChEBI" id="CHEBI:57595"/>
    </ligand>
</feature>
<evidence type="ECO:0000256" key="8">
    <source>
        <dbReference type="ARBA" id="ARBA00047639"/>
    </source>
</evidence>
<dbReference type="GO" id="GO:0005524">
    <property type="term" value="F:ATP binding"/>
    <property type="evidence" value="ECO:0007669"/>
    <property type="project" value="UniProtKB-UniRule"/>
</dbReference>
<keyword evidence="6 9" id="KW-0648">Protein biosynthesis</keyword>
<dbReference type="EC" id="6.1.1.21" evidence="9"/>
<evidence type="ECO:0000256" key="9">
    <source>
        <dbReference type="HAMAP-Rule" id="MF_00127"/>
    </source>
</evidence>
<dbReference type="InterPro" id="IPR006195">
    <property type="entry name" value="aa-tRNA-synth_II"/>
</dbReference>
<sequence length="464" mass="50389">MSLIQPRTLKGFRDYLPAVMMPREQMMQTARDTFRSFGFAPIDTPVLEYLEILSGKGSDETDRQIYRFQDNGGRDVGMRFDLTVPLARFAAQHIGTLGTPFKRYHIAPVWRGENPQAGRYREFVQCDFDTIGTLSVLADIEAVAVINQLLEAIGFDRFTISVNNRTILTGLLDQFGLADKSVPVLRSLDKLTKIGREKTHEEMCRVAEIDAAQADAVLALAQCDGDAESVLAQLPEITSGNPIAAEGIQRLTEIYRGALASGVPARRLKLDVSIARGLDYYTGVIFETTLDDLPEIGSVCSGGRYDNLAGLYTKQHLPGIGASLGLDRLLAAMEQLKLLPEASTPAPLLITNFDHSHRDDYLQMAAHLRAAGIGVEVYPDTKKLGAQLKYADRRGFTAVIVAGGNEWDENRCQLKTLATKETTDVAYTHQDPAALVAAIQSVLSASATSPGSRSAAADGSPAGS</sequence>
<dbReference type="KEGG" id="rlc:K227x_26860"/>
<dbReference type="InterPro" id="IPR004154">
    <property type="entry name" value="Anticodon-bd"/>
</dbReference>
<keyword evidence="7 9" id="KW-0030">Aminoacyl-tRNA synthetase</keyword>
<evidence type="ECO:0000256" key="7">
    <source>
        <dbReference type="ARBA" id="ARBA00023146"/>
    </source>
</evidence>
<keyword evidence="5 9" id="KW-0067">ATP-binding</keyword>
<dbReference type="NCBIfam" id="TIGR00442">
    <property type="entry name" value="hisS"/>
    <property type="match status" value="1"/>
</dbReference>
<evidence type="ECO:0000256" key="5">
    <source>
        <dbReference type="ARBA" id="ARBA00022840"/>
    </source>
</evidence>
<comment type="subunit">
    <text evidence="2 9">Homodimer.</text>
</comment>
<feature type="binding site" evidence="10">
    <location>
        <position position="129"/>
    </location>
    <ligand>
        <name>L-histidine</name>
        <dbReference type="ChEBI" id="CHEBI:57595"/>
    </ligand>
</feature>
<keyword evidence="4 9" id="KW-0547">Nucleotide-binding</keyword>
<dbReference type="PANTHER" id="PTHR11476:SF7">
    <property type="entry name" value="HISTIDINE--TRNA LIGASE"/>
    <property type="match status" value="1"/>
</dbReference>
<evidence type="ECO:0000256" key="1">
    <source>
        <dbReference type="ARBA" id="ARBA00008226"/>
    </source>
</evidence>
<dbReference type="Pfam" id="PF13393">
    <property type="entry name" value="tRNA-synt_His"/>
    <property type="match status" value="1"/>
</dbReference>
<dbReference type="Pfam" id="PF03129">
    <property type="entry name" value="HGTP_anticodon"/>
    <property type="match status" value="1"/>
</dbReference>
<evidence type="ECO:0000256" key="2">
    <source>
        <dbReference type="ARBA" id="ARBA00011738"/>
    </source>
</evidence>
<dbReference type="PANTHER" id="PTHR11476">
    <property type="entry name" value="HISTIDYL-TRNA SYNTHETASE"/>
    <property type="match status" value="1"/>
</dbReference>
<dbReference type="Gene3D" id="3.30.930.10">
    <property type="entry name" value="Bira Bifunctional Protein, Domain 2"/>
    <property type="match status" value="1"/>
</dbReference>
<feature type="binding site" evidence="10">
    <location>
        <begin position="81"/>
        <end position="83"/>
    </location>
    <ligand>
        <name>L-histidine</name>
        <dbReference type="ChEBI" id="CHEBI:57595"/>
    </ligand>
</feature>
<keyword evidence="13" id="KW-1185">Reference proteome</keyword>
<dbReference type="EMBL" id="CP036525">
    <property type="protein sequence ID" value="QDT04296.1"/>
    <property type="molecule type" value="Genomic_DNA"/>
</dbReference>
<dbReference type="PROSITE" id="PS50862">
    <property type="entry name" value="AA_TRNA_LIGASE_II"/>
    <property type="match status" value="1"/>
</dbReference>
<dbReference type="InterPro" id="IPR036621">
    <property type="entry name" value="Anticodon-bd_dom_sf"/>
</dbReference>
<protein>
    <recommendedName>
        <fullName evidence="9">Histidine--tRNA ligase</fullName>
        <ecNumber evidence="9">6.1.1.21</ecNumber>
    </recommendedName>
    <alternativeName>
        <fullName evidence="9">Histidyl-tRNA synthetase</fullName>
        <shortName evidence="9">HisRS</shortName>
    </alternativeName>
</protein>
<dbReference type="CDD" id="cd00773">
    <property type="entry name" value="HisRS-like_core"/>
    <property type="match status" value="1"/>
</dbReference>
<feature type="binding site" evidence="10">
    <location>
        <position position="276"/>
    </location>
    <ligand>
        <name>L-histidine</name>
        <dbReference type="ChEBI" id="CHEBI:57595"/>
    </ligand>
</feature>
<comment type="similarity">
    <text evidence="1 9">Belongs to the class-II aminoacyl-tRNA synthetase family.</text>
</comment>
<dbReference type="Proteomes" id="UP000318538">
    <property type="component" value="Chromosome"/>
</dbReference>
<feature type="binding site" evidence="10">
    <location>
        <position position="125"/>
    </location>
    <ligand>
        <name>L-histidine</name>
        <dbReference type="ChEBI" id="CHEBI:57595"/>
    </ligand>
</feature>
<keyword evidence="9" id="KW-0963">Cytoplasm</keyword>
<dbReference type="HAMAP" id="MF_00127">
    <property type="entry name" value="His_tRNA_synth"/>
    <property type="match status" value="1"/>
</dbReference>
<dbReference type="AlphaFoldDB" id="A0A517NAY1"/>
<dbReference type="Gene3D" id="3.40.50.800">
    <property type="entry name" value="Anticodon-binding domain"/>
    <property type="match status" value="1"/>
</dbReference>
<dbReference type="InterPro" id="IPR041715">
    <property type="entry name" value="HisRS-like_core"/>
</dbReference>
<proteinExistence type="inferred from homology"/>
<comment type="subcellular location">
    <subcellularLocation>
        <location evidence="9">Cytoplasm</location>
    </subcellularLocation>
</comment>
<evidence type="ECO:0000256" key="6">
    <source>
        <dbReference type="ARBA" id="ARBA00022917"/>
    </source>
</evidence>
<evidence type="ECO:0000259" key="11">
    <source>
        <dbReference type="PROSITE" id="PS50862"/>
    </source>
</evidence>
<comment type="catalytic activity">
    <reaction evidence="8 9">
        <text>tRNA(His) + L-histidine + ATP = L-histidyl-tRNA(His) + AMP + diphosphate + H(+)</text>
        <dbReference type="Rhea" id="RHEA:17313"/>
        <dbReference type="Rhea" id="RHEA-COMP:9665"/>
        <dbReference type="Rhea" id="RHEA-COMP:9689"/>
        <dbReference type="ChEBI" id="CHEBI:15378"/>
        <dbReference type="ChEBI" id="CHEBI:30616"/>
        <dbReference type="ChEBI" id="CHEBI:33019"/>
        <dbReference type="ChEBI" id="CHEBI:57595"/>
        <dbReference type="ChEBI" id="CHEBI:78442"/>
        <dbReference type="ChEBI" id="CHEBI:78527"/>
        <dbReference type="ChEBI" id="CHEBI:456215"/>
        <dbReference type="EC" id="6.1.1.21"/>
    </reaction>
</comment>
<evidence type="ECO:0000256" key="10">
    <source>
        <dbReference type="PIRSR" id="PIRSR001549-1"/>
    </source>
</evidence>
<dbReference type="SUPFAM" id="SSF52954">
    <property type="entry name" value="Class II aaRS ABD-related"/>
    <property type="match status" value="1"/>
</dbReference>
<dbReference type="InterPro" id="IPR045864">
    <property type="entry name" value="aa-tRNA-synth_II/BPL/LPL"/>
</dbReference>
<dbReference type="PIRSF" id="PIRSF001549">
    <property type="entry name" value="His-tRNA_synth"/>
    <property type="match status" value="1"/>
</dbReference>
<reference evidence="12 13" key="1">
    <citation type="submission" date="2019-02" db="EMBL/GenBank/DDBJ databases">
        <title>Deep-cultivation of Planctomycetes and their phenomic and genomic characterization uncovers novel biology.</title>
        <authorList>
            <person name="Wiegand S."/>
            <person name="Jogler M."/>
            <person name="Boedeker C."/>
            <person name="Pinto D."/>
            <person name="Vollmers J."/>
            <person name="Rivas-Marin E."/>
            <person name="Kohn T."/>
            <person name="Peeters S.H."/>
            <person name="Heuer A."/>
            <person name="Rast P."/>
            <person name="Oberbeckmann S."/>
            <person name="Bunk B."/>
            <person name="Jeske O."/>
            <person name="Meyerdierks A."/>
            <person name="Storesund J.E."/>
            <person name="Kallscheuer N."/>
            <person name="Luecker S."/>
            <person name="Lage O.M."/>
            <person name="Pohl T."/>
            <person name="Merkel B.J."/>
            <person name="Hornburger P."/>
            <person name="Mueller R.-W."/>
            <person name="Bruemmer F."/>
            <person name="Labrenz M."/>
            <person name="Spormann A.M."/>
            <person name="Op den Camp H."/>
            <person name="Overmann J."/>
            <person name="Amann R."/>
            <person name="Jetten M.S.M."/>
            <person name="Mascher T."/>
            <person name="Medema M.H."/>
            <person name="Devos D.P."/>
            <person name="Kaster A.-K."/>
            <person name="Ovreas L."/>
            <person name="Rohde M."/>
            <person name="Galperin M.Y."/>
            <person name="Jogler C."/>
        </authorList>
    </citation>
    <scope>NUCLEOTIDE SEQUENCE [LARGE SCALE GENOMIC DNA]</scope>
    <source>
        <strain evidence="12 13">K22_7</strain>
    </source>
</reference>
<dbReference type="GO" id="GO:0004821">
    <property type="term" value="F:histidine-tRNA ligase activity"/>
    <property type="evidence" value="ECO:0007669"/>
    <property type="project" value="UniProtKB-UniRule"/>
</dbReference>
<dbReference type="GO" id="GO:0006427">
    <property type="term" value="P:histidyl-tRNA aminoacylation"/>
    <property type="evidence" value="ECO:0007669"/>
    <property type="project" value="UniProtKB-UniRule"/>
</dbReference>
<dbReference type="SUPFAM" id="SSF55681">
    <property type="entry name" value="Class II aaRS and biotin synthetases"/>
    <property type="match status" value="1"/>
</dbReference>